<gene>
    <name evidence="1" type="primary">ORF39155</name>
</gene>
<organism evidence="1">
    <name type="scientific">Arion vulgaris</name>
    <dbReference type="NCBI Taxonomy" id="1028688"/>
    <lineage>
        <taxon>Eukaryota</taxon>
        <taxon>Metazoa</taxon>
        <taxon>Spiralia</taxon>
        <taxon>Lophotrochozoa</taxon>
        <taxon>Mollusca</taxon>
        <taxon>Gastropoda</taxon>
        <taxon>Heterobranchia</taxon>
        <taxon>Euthyneura</taxon>
        <taxon>Panpulmonata</taxon>
        <taxon>Eupulmonata</taxon>
        <taxon>Stylommatophora</taxon>
        <taxon>Helicina</taxon>
        <taxon>Arionoidea</taxon>
        <taxon>Arionidae</taxon>
        <taxon>Arion</taxon>
    </lineage>
</organism>
<evidence type="ECO:0000313" key="1">
    <source>
        <dbReference type="EMBL" id="CEK60352.1"/>
    </source>
</evidence>
<dbReference type="AlphaFoldDB" id="A0A0B6YW25"/>
<sequence>ASDKDAATLLEILKKSMVGIQVEEVEQSTTSVQAIFHIKKRWCEVYFSDEGPTISTIYIDKPVVTKVLERANIIFTSDLSILQMPKVSKLLAYFSFSRFKHFVL</sequence>
<accession>A0A0B6YW25</accession>
<dbReference type="EMBL" id="HACG01013487">
    <property type="protein sequence ID" value="CEK60352.1"/>
    <property type="molecule type" value="Transcribed_RNA"/>
</dbReference>
<protein>
    <submittedName>
        <fullName evidence="1">Uncharacterized protein</fullName>
    </submittedName>
</protein>
<feature type="non-terminal residue" evidence="1">
    <location>
        <position position="104"/>
    </location>
</feature>
<reference evidence="1" key="1">
    <citation type="submission" date="2014-12" db="EMBL/GenBank/DDBJ databases">
        <title>Insight into the proteome of Arion vulgaris.</title>
        <authorList>
            <person name="Aradska J."/>
            <person name="Bulat T."/>
            <person name="Smidak R."/>
            <person name="Sarate P."/>
            <person name="Gangsoo J."/>
            <person name="Sialana F."/>
            <person name="Bilban M."/>
            <person name="Lubec G."/>
        </authorList>
    </citation>
    <scope>NUCLEOTIDE SEQUENCE</scope>
    <source>
        <tissue evidence="1">Skin</tissue>
    </source>
</reference>
<feature type="non-terminal residue" evidence="1">
    <location>
        <position position="1"/>
    </location>
</feature>
<proteinExistence type="predicted"/>
<name>A0A0B6YW25_9EUPU</name>